<name>A0A0A8VIW7_YERRU</name>
<dbReference type="InterPro" id="IPR047846">
    <property type="entry name" value="YpdK"/>
</dbReference>
<evidence type="ECO:0000313" key="2">
    <source>
        <dbReference type="EMBL" id="CEK28293.1"/>
    </source>
</evidence>
<dbReference type="GO" id="GO:0016020">
    <property type="term" value="C:membrane"/>
    <property type="evidence" value="ECO:0007669"/>
    <property type="project" value="InterPro"/>
</dbReference>
<proteinExistence type="predicted"/>
<keyword evidence="1" id="KW-0472">Membrane</keyword>
<feature type="transmembrane region" description="Helical" evidence="1">
    <location>
        <begin position="17"/>
        <end position="37"/>
    </location>
</feature>
<organism evidence="2">
    <name type="scientific">Yersinia ruckeri</name>
    <dbReference type="NCBI Taxonomy" id="29486"/>
    <lineage>
        <taxon>Bacteria</taxon>
        <taxon>Pseudomonadati</taxon>
        <taxon>Pseudomonadota</taxon>
        <taxon>Gammaproteobacteria</taxon>
        <taxon>Enterobacterales</taxon>
        <taxon>Yersiniaceae</taxon>
        <taxon>Yersinia</taxon>
    </lineage>
</organism>
<gene>
    <name evidence="2" type="ORF">CSF007_12775</name>
</gene>
<keyword evidence="1" id="KW-0812">Transmembrane</keyword>
<keyword evidence="1" id="KW-1133">Transmembrane helix</keyword>
<dbReference type="EMBL" id="LN681231">
    <property type="protein sequence ID" value="CEK28293.1"/>
    <property type="molecule type" value="Genomic_DNA"/>
</dbReference>
<dbReference type="NCBIfam" id="NF033437">
    <property type="entry name" value="YpdK"/>
    <property type="match status" value="1"/>
</dbReference>
<sequence length="38" mass="4417">MDHCWRGRAKGSCSVKYFFMGISIMLVVWVGTFMLMVE</sequence>
<protein>
    <submittedName>
        <fullName evidence="2">Uncharacterized protein</fullName>
    </submittedName>
</protein>
<accession>A0A0A8VIW7</accession>
<dbReference type="AlphaFoldDB" id="A0A0A8VIW7"/>
<reference evidence="2" key="1">
    <citation type="journal article" date="2015" name="Genome Announc.">
        <title>Complete Genome Sequence of Yersinia ruckeri Strain CSF007-82, Etiologic Agent of Red Mouth Disease in Salmonid Fish.</title>
        <authorList>
            <person name="Nelson M.C."/>
            <person name="LaPatra S.E."/>
            <person name="Welch T.J."/>
            <person name="Graf J."/>
        </authorList>
    </citation>
    <scope>NUCLEOTIDE SEQUENCE</scope>
    <source>
        <strain evidence="2">CSF007-82</strain>
    </source>
</reference>
<evidence type="ECO:0000256" key="1">
    <source>
        <dbReference type="SAM" id="Phobius"/>
    </source>
</evidence>